<dbReference type="OrthoDB" id="9806278at2"/>
<reference evidence="3" key="1">
    <citation type="submission" date="2011-03" db="EMBL/GenBank/DDBJ databases">
        <title>Draft genome sequence of Brevundimonas diminuta.</title>
        <authorList>
            <person name="Brown P.J.B."/>
            <person name="Buechlein A."/>
            <person name="Hemmerich C."/>
            <person name="Brun Y.V."/>
        </authorList>
    </citation>
    <scope>NUCLEOTIDE SEQUENCE [LARGE SCALE GENOMIC DNA]</scope>
    <source>
        <strain evidence="3">C19</strain>
    </source>
</reference>
<protein>
    <submittedName>
        <fullName evidence="2">Uncharacterized protein</fullName>
    </submittedName>
</protein>
<dbReference type="RefSeq" id="WP_006271866.1">
    <property type="nucleotide sequence ID" value="NZ_GL883077.1"/>
</dbReference>
<proteinExistence type="predicted"/>
<dbReference type="HOGENOM" id="CLU_1431878_0_0_5"/>
<accession>F4QHE9</accession>
<gene>
    <name evidence="2" type="ORF">ABI_11230</name>
</gene>
<keyword evidence="1" id="KW-0732">Signal</keyword>
<evidence type="ECO:0000313" key="2">
    <source>
        <dbReference type="EMBL" id="EGF92686.1"/>
    </source>
</evidence>
<organism evidence="2 3">
    <name type="scientific">Asticcacaulis biprosthecium C19</name>
    <dbReference type="NCBI Taxonomy" id="715226"/>
    <lineage>
        <taxon>Bacteria</taxon>
        <taxon>Pseudomonadati</taxon>
        <taxon>Pseudomonadota</taxon>
        <taxon>Alphaproteobacteria</taxon>
        <taxon>Caulobacterales</taxon>
        <taxon>Caulobacteraceae</taxon>
        <taxon>Asticcacaulis</taxon>
    </lineage>
</organism>
<dbReference type="AlphaFoldDB" id="F4QHE9"/>
<dbReference type="EMBL" id="GL883077">
    <property type="protein sequence ID" value="EGF92686.1"/>
    <property type="molecule type" value="Genomic_DNA"/>
</dbReference>
<dbReference type="Proteomes" id="UP000006512">
    <property type="component" value="Unassembled WGS sequence"/>
</dbReference>
<feature type="chain" id="PRO_5003314099" evidence="1">
    <location>
        <begin position="22"/>
        <end position="185"/>
    </location>
</feature>
<sequence>MFRTINTALLIAGSFSTTAMAGAFGIDMGDKAKDLKVIKTWEREGKRTTYRVEPPIINPEFQYYFVLVDDTAGACGVIAFSDANQDEADGQKVVSSAYTIATGLAKKYGKGTPLTSDLKDHRPGSKDFAGQLYRDEKKIAVFWRFEPDSPGDLSRIMLSADADDATSTTLFISYHFKNSEGCMPG</sequence>
<name>F4QHE9_9CAUL</name>
<evidence type="ECO:0000256" key="1">
    <source>
        <dbReference type="SAM" id="SignalP"/>
    </source>
</evidence>
<feature type="signal peptide" evidence="1">
    <location>
        <begin position="1"/>
        <end position="21"/>
    </location>
</feature>
<evidence type="ECO:0000313" key="3">
    <source>
        <dbReference type="Proteomes" id="UP000006512"/>
    </source>
</evidence>
<keyword evidence="3" id="KW-1185">Reference proteome</keyword>
<dbReference type="STRING" id="715226.ABI_11230"/>